<proteinExistence type="predicted"/>
<accession>A0A2T2X932</accession>
<dbReference type="Proteomes" id="UP000242699">
    <property type="component" value="Unassembled WGS sequence"/>
</dbReference>
<reference evidence="1 2" key="1">
    <citation type="journal article" date="2014" name="BMC Genomics">
        <title>Comparison of environmental and isolate Sulfobacillus genomes reveals diverse carbon, sulfur, nitrogen, and hydrogen metabolisms.</title>
        <authorList>
            <person name="Justice N.B."/>
            <person name="Norman A."/>
            <person name="Brown C.T."/>
            <person name="Singh A."/>
            <person name="Thomas B.C."/>
            <person name="Banfield J.F."/>
        </authorList>
    </citation>
    <scope>NUCLEOTIDE SEQUENCE [LARGE SCALE GENOMIC DNA]</scope>
    <source>
        <strain evidence="1">AMDSBA1</strain>
    </source>
</reference>
<evidence type="ECO:0000313" key="1">
    <source>
        <dbReference type="EMBL" id="PSR30956.1"/>
    </source>
</evidence>
<protein>
    <submittedName>
        <fullName evidence="1">Uncharacterized protein</fullName>
    </submittedName>
</protein>
<dbReference type="AlphaFoldDB" id="A0A2T2X932"/>
<organism evidence="1 2">
    <name type="scientific">Sulfobacillus benefaciens</name>
    <dbReference type="NCBI Taxonomy" id="453960"/>
    <lineage>
        <taxon>Bacteria</taxon>
        <taxon>Bacillati</taxon>
        <taxon>Bacillota</taxon>
        <taxon>Clostridia</taxon>
        <taxon>Eubacteriales</taxon>
        <taxon>Clostridiales Family XVII. Incertae Sedis</taxon>
        <taxon>Sulfobacillus</taxon>
    </lineage>
</organism>
<name>A0A2T2X932_9FIRM</name>
<dbReference type="EMBL" id="PXYT01000005">
    <property type="protein sequence ID" value="PSR30956.1"/>
    <property type="molecule type" value="Genomic_DNA"/>
</dbReference>
<evidence type="ECO:0000313" key="2">
    <source>
        <dbReference type="Proteomes" id="UP000242699"/>
    </source>
</evidence>
<sequence>MGDALARIQPGSFDPDSYTGVAADLIAGATIAERTGGREPALSTIVVFLRSNHLIDGNHPALNTGGKNYPLHPAERNPRDAIWDGMFRGNRKVFS</sequence>
<comment type="caution">
    <text evidence="1">The sequence shown here is derived from an EMBL/GenBank/DDBJ whole genome shotgun (WGS) entry which is preliminary data.</text>
</comment>
<gene>
    <name evidence="1" type="ORF">C7B43_03635</name>
</gene>